<dbReference type="Proteomes" id="UP000886998">
    <property type="component" value="Unassembled WGS sequence"/>
</dbReference>
<protein>
    <submittedName>
        <fullName evidence="2">Integrase catalytic domain-containing protein</fullName>
    </submittedName>
</protein>
<dbReference type="EMBL" id="BMAV01019239">
    <property type="protein sequence ID" value="GFY72116.1"/>
    <property type="molecule type" value="Genomic_DNA"/>
</dbReference>
<evidence type="ECO:0000256" key="1">
    <source>
        <dbReference type="SAM" id="MobiDB-lite"/>
    </source>
</evidence>
<keyword evidence="3" id="KW-1185">Reference proteome</keyword>
<evidence type="ECO:0000313" key="3">
    <source>
        <dbReference type="Proteomes" id="UP000886998"/>
    </source>
</evidence>
<feature type="region of interest" description="Disordered" evidence="1">
    <location>
        <begin position="124"/>
        <end position="166"/>
    </location>
</feature>
<evidence type="ECO:0000313" key="2">
    <source>
        <dbReference type="EMBL" id="GFY72116.1"/>
    </source>
</evidence>
<reference evidence="2" key="1">
    <citation type="submission" date="2020-08" db="EMBL/GenBank/DDBJ databases">
        <title>Multicomponent nature underlies the extraordinary mechanical properties of spider dragline silk.</title>
        <authorList>
            <person name="Kono N."/>
            <person name="Nakamura H."/>
            <person name="Mori M."/>
            <person name="Yoshida Y."/>
            <person name="Ohtoshi R."/>
            <person name="Malay A.D."/>
            <person name="Moran D.A.P."/>
            <person name="Tomita M."/>
            <person name="Numata K."/>
            <person name="Arakawa K."/>
        </authorList>
    </citation>
    <scope>NUCLEOTIDE SEQUENCE</scope>
</reference>
<comment type="caution">
    <text evidence="2">The sequence shown here is derived from an EMBL/GenBank/DDBJ whole genome shotgun (WGS) entry which is preliminary data.</text>
</comment>
<proteinExistence type="predicted"/>
<dbReference type="OrthoDB" id="6415536at2759"/>
<name>A0A8X6YFS9_9ARAC</name>
<feature type="compositionally biased region" description="Low complexity" evidence="1">
    <location>
        <begin position="124"/>
        <end position="135"/>
    </location>
</feature>
<dbReference type="AlphaFoldDB" id="A0A8X6YFS9"/>
<sequence>MEIQSPFFKTILRNVLARAYLNQEEMTNILCDAESVLSSRPLTYISEDPDELIALSPSVFLQEIREVGESYLDYIDLKKNEYLGQLKDFSKVRKVSLIKEGDIALVVDTNYKRINWPLEVGEPGNFPFPGEEPTPSVADGHSTRETPSVPDPVSTKTDHQDPLVRRSIPLCSDLKTYKNPNL</sequence>
<gene>
    <name evidence="2" type="primary">AVEN_6894_1</name>
    <name evidence="2" type="ORF">TNIN_87841</name>
</gene>
<accession>A0A8X6YFS9</accession>
<organism evidence="2 3">
    <name type="scientific">Trichonephila inaurata madagascariensis</name>
    <dbReference type="NCBI Taxonomy" id="2747483"/>
    <lineage>
        <taxon>Eukaryota</taxon>
        <taxon>Metazoa</taxon>
        <taxon>Ecdysozoa</taxon>
        <taxon>Arthropoda</taxon>
        <taxon>Chelicerata</taxon>
        <taxon>Arachnida</taxon>
        <taxon>Araneae</taxon>
        <taxon>Araneomorphae</taxon>
        <taxon>Entelegynae</taxon>
        <taxon>Araneoidea</taxon>
        <taxon>Nephilidae</taxon>
        <taxon>Trichonephila</taxon>
        <taxon>Trichonephila inaurata</taxon>
    </lineage>
</organism>